<dbReference type="AlphaFoldDB" id="A0A9N9L651"/>
<comment type="caution">
    <text evidence="2">The sequence shown here is derived from an EMBL/GenBank/DDBJ whole genome shotgun (WGS) entry which is preliminary data.</text>
</comment>
<evidence type="ECO:0000256" key="1">
    <source>
        <dbReference type="SAM" id="MobiDB-lite"/>
    </source>
</evidence>
<feature type="region of interest" description="Disordered" evidence="1">
    <location>
        <begin position="1"/>
        <end position="23"/>
    </location>
</feature>
<dbReference type="Proteomes" id="UP000696280">
    <property type="component" value="Unassembled WGS sequence"/>
</dbReference>
<gene>
    <name evidence="2" type="ORF">HYFRA_00011117</name>
</gene>
<dbReference type="EMBL" id="CAJVRL010000082">
    <property type="protein sequence ID" value="CAG8958440.1"/>
    <property type="molecule type" value="Genomic_DNA"/>
</dbReference>
<protein>
    <submittedName>
        <fullName evidence="2">Uncharacterized protein</fullName>
    </submittedName>
</protein>
<evidence type="ECO:0000313" key="2">
    <source>
        <dbReference type="EMBL" id="CAG8958440.1"/>
    </source>
</evidence>
<evidence type="ECO:0000313" key="3">
    <source>
        <dbReference type="Proteomes" id="UP000696280"/>
    </source>
</evidence>
<organism evidence="2 3">
    <name type="scientific">Hymenoscyphus fraxineus</name>
    <dbReference type="NCBI Taxonomy" id="746836"/>
    <lineage>
        <taxon>Eukaryota</taxon>
        <taxon>Fungi</taxon>
        <taxon>Dikarya</taxon>
        <taxon>Ascomycota</taxon>
        <taxon>Pezizomycotina</taxon>
        <taxon>Leotiomycetes</taxon>
        <taxon>Helotiales</taxon>
        <taxon>Helotiaceae</taxon>
        <taxon>Hymenoscyphus</taxon>
    </lineage>
</organism>
<proteinExistence type="predicted"/>
<name>A0A9N9L651_9HELO</name>
<reference evidence="2" key="1">
    <citation type="submission" date="2021-07" db="EMBL/GenBank/DDBJ databases">
        <authorList>
            <person name="Durling M."/>
        </authorList>
    </citation>
    <scope>NUCLEOTIDE SEQUENCE</scope>
</reference>
<keyword evidence="3" id="KW-1185">Reference proteome</keyword>
<accession>A0A9N9L651</accession>
<sequence>MAVNPLQPPQFAGKPPTQQPESRVEVIQALPKRTNEHSPKGRAAGVWPGAVVNLGHSCMAKSTSENRSLLTGRKNAQHTIKSLQRLAKCQNELPLRAPSPIAKEQAFDILTHRVRLIIPELGQSCIVDHDDGLKKQAEIRTPEKVEI</sequence>